<dbReference type="KEGG" id="pdw:BV82_1306"/>
<name>A0AAP0SLA3_9PSED</name>
<dbReference type="RefSeq" id="WP_036994602.1">
    <property type="nucleotide sequence ID" value="NZ_CP071706.1"/>
</dbReference>
<evidence type="ECO:0000313" key="1">
    <source>
        <dbReference type="EMBL" id="KDO00852.1"/>
    </source>
</evidence>
<dbReference type="EMBL" id="CP071706">
    <property type="protein sequence ID" value="KDO00852.1"/>
    <property type="molecule type" value="Genomic_DNA"/>
</dbReference>
<dbReference type="GeneID" id="98282684"/>
<reference evidence="1 2" key="1">
    <citation type="journal article" date="2014" name="Genome Announc.">
        <title>Genome Sequence of Pseudomonas sp. Strain P482, a Tomato Rhizosphere Isolate with Broad-Spectrum Antimicrobial Activity.</title>
        <authorList>
            <person name="Krzyzanowska D.M."/>
            <person name="Ossowicki A."/>
            <person name="Jafra S."/>
        </authorList>
    </citation>
    <scope>NUCLEOTIDE SEQUENCE [LARGE SCALE GENOMIC DNA]</scope>
    <source>
        <strain evidence="1 2">P482</strain>
    </source>
</reference>
<sequence>MKGLNWQLLALALLLGLALGGGAAWVWQANSYEKALALQNTDHQREREDAATAAINRLGQEQTQRRSLEDRLQANDQTHYQELLDAQQTQARLRDRLATADLRLSVLLDATAQGGDCGVPATTSGTGVVHGAVRANLDPRHAQRIISITDRGDKGLIALKACQAYVRAITR</sequence>
<accession>A0AAP0SLA3</accession>
<gene>
    <name evidence="1" type="ORF">BV82_1306</name>
</gene>
<organism evidence="1 2">
    <name type="scientific">Pseudomonas donghuensis</name>
    <dbReference type="NCBI Taxonomy" id="1163398"/>
    <lineage>
        <taxon>Bacteria</taxon>
        <taxon>Pseudomonadati</taxon>
        <taxon>Pseudomonadota</taxon>
        <taxon>Gammaproteobacteria</taxon>
        <taxon>Pseudomonadales</taxon>
        <taxon>Pseudomonadaceae</taxon>
        <taxon>Pseudomonas</taxon>
    </lineage>
</organism>
<reference evidence="1 2" key="2">
    <citation type="journal article" date="2016" name="Front. Microbiol.">
        <title>When Genome-Based Approach Meets the 'Old but Good': Revealing Genes Involved in the Antibacterial Activity of Pseudomonas sp. P482 against Soft Rot Pathogens.</title>
        <authorList>
            <person name="Krzyzanowska D.M."/>
            <person name="Ossowicki A."/>
            <person name="Rajewska M."/>
            <person name="Maciag T."/>
            <person name="Jablonska M."/>
            <person name="Obuchowski M."/>
            <person name="Heeb S."/>
            <person name="Jafra S."/>
        </authorList>
    </citation>
    <scope>NUCLEOTIDE SEQUENCE [LARGE SCALE GENOMIC DNA]</scope>
    <source>
        <strain evidence="1 2">P482</strain>
    </source>
</reference>
<proteinExistence type="predicted"/>
<keyword evidence="2" id="KW-1185">Reference proteome</keyword>
<dbReference type="AlphaFoldDB" id="A0AAP0SLA3"/>
<evidence type="ECO:0000313" key="2">
    <source>
        <dbReference type="Proteomes" id="UP000027121"/>
    </source>
</evidence>
<protein>
    <submittedName>
        <fullName evidence="1">Lysis protein</fullName>
    </submittedName>
</protein>
<dbReference type="Proteomes" id="UP000027121">
    <property type="component" value="Chromosome"/>
</dbReference>